<evidence type="ECO:0000313" key="3">
    <source>
        <dbReference type="EMBL" id="PRC91361.1"/>
    </source>
</evidence>
<dbReference type="EMBL" id="PUGF01000024">
    <property type="protein sequence ID" value="PRC91361.1"/>
    <property type="molecule type" value="Genomic_DNA"/>
</dbReference>
<name>A0A2S9GUH9_9BURK</name>
<sequence>MSTAAPLQQTKAESNERRKKSASQPMTQLAADFVDFRSQAATQRQLQKIADNSAQARQLKTCSDMLQNSPRAMQTMKKTTDSVGEGLQDNFRATQRVGKDAFLPAPSSIEDSVQLIEHTATKPNNTGLPNQLKAGIESLSGMSMDHVKVNYDSDKPSQLNAHAYAQGSEIHVAPGQEQHLPHEAWHVVQQAQGRVRPTTQLKEGVPINDDASLEAEADLMGARALSNAQLMPSKKQACPISVSDTKQLMLSKDPKAGANIKIWAGDDGVLEVTFVKHSKGKVFYQPLITGKMPKKSPKPTVIDEKFAFDLMMGNAEIKRRVETDAKEEIEVSDIKSTVPETVLNFLMEKVALFADANDVEKPEMTPTRMLLAMGSSDILKVYLDQDWTDEEGGEKWFIENYAEYFDDETLGLYQSMNAATNSVLRSDTATSSDTSSTTKKAKWMHESIKKQKAVLIGNAGPNKLLSSGTSLHHKLSRSRIKRMLRLFQSASSPAMSSALHAITRETGITDPKKALENWAPNLELGPIVNARAEGTDPGAGFDGNVTDGSLTPRSKELAGIDIALLNAESAVDWDALAAALGRIQTAHGTGNQITPPKLGQWHQTDGGIVRDREPNEGKEEAKQEFEDELSDDSD</sequence>
<dbReference type="RefSeq" id="WP_243405502.1">
    <property type="nucleotide sequence ID" value="NZ_PUGF01000024.1"/>
</dbReference>
<gene>
    <name evidence="3" type="ORF">S2091_3906</name>
</gene>
<accession>A0A2S9GUH9</accession>
<organism evidence="3 4">
    <name type="scientific">Solimicrobium silvestre</name>
    <dbReference type="NCBI Taxonomy" id="2099400"/>
    <lineage>
        <taxon>Bacteria</taxon>
        <taxon>Pseudomonadati</taxon>
        <taxon>Pseudomonadota</taxon>
        <taxon>Betaproteobacteria</taxon>
        <taxon>Burkholderiales</taxon>
        <taxon>Oxalobacteraceae</taxon>
        <taxon>Solimicrobium</taxon>
    </lineage>
</organism>
<dbReference type="Pfam" id="PF13699">
    <property type="entry name" value="eCIS_core"/>
    <property type="match status" value="1"/>
</dbReference>
<evidence type="ECO:0000313" key="4">
    <source>
        <dbReference type="Proteomes" id="UP000237839"/>
    </source>
</evidence>
<comment type="caution">
    <text evidence="3">The sequence shown here is derived from an EMBL/GenBank/DDBJ whole genome shotgun (WGS) entry which is preliminary data.</text>
</comment>
<reference evidence="3 4" key="1">
    <citation type="submission" date="2018-02" db="EMBL/GenBank/DDBJ databases">
        <title>Solimicrobium silvestre gen. nov., sp. nov., isolated from alpine forest soil.</title>
        <authorList>
            <person name="Margesin R."/>
            <person name="Albuquerque L."/>
            <person name="Zhang D.-C."/>
            <person name="Froufe H.J.C."/>
            <person name="Severino R."/>
            <person name="Roxo I."/>
            <person name="Egas C."/>
            <person name="Da Costa M.S."/>
        </authorList>
    </citation>
    <scope>NUCLEOTIDE SEQUENCE [LARGE SCALE GENOMIC DNA]</scope>
    <source>
        <strain evidence="3 4">S20-91</strain>
    </source>
</reference>
<dbReference type="InterPro" id="IPR025295">
    <property type="entry name" value="eCIS_core_dom"/>
</dbReference>
<feature type="compositionally biased region" description="Polar residues" evidence="1">
    <location>
        <begin position="1"/>
        <end position="12"/>
    </location>
</feature>
<evidence type="ECO:0000259" key="2">
    <source>
        <dbReference type="Pfam" id="PF13699"/>
    </source>
</evidence>
<feature type="compositionally biased region" description="Basic and acidic residues" evidence="1">
    <location>
        <begin position="608"/>
        <end position="624"/>
    </location>
</feature>
<keyword evidence="4" id="KW-1185">Reference proteome</keyword>
<feature type="region of interest" description="Disordered" evidence="1">
    <location>
        <begin position="1"/>
        <end position="25"/>
    </location>
</feature>
<proteinExistence type="predicted"/>
<evidence type="ECO:0000256" key="1">
    <source>
        <dbReference type="SAM" id="MobiDB-lite"/>
    </source>
</evidence>
<protein>
    <recommendedName>
        <fullName evidence="2">eCIS core domain-containing protein</fullName>
    </recommendedName>
</protein>
<feature type="domain" description="eCIS core" evidence="2">
    <location>
        <begin position="128"/>
        <end position="193"/>
    </location>
</feature>
<feature type="region of interest" description="Disordered" evidence="1">
    <location>
        <begin position="588"/>
        <end position="634"/>
    </location>
</feature>
<feature type="compositionally biased region" description="Acidic residues" evidence="1">
    <location>
        <begin position="625"/>
        <end position="634"/>
    </location>
</feature>
<dbReference type="AlphaFoldDB" id="A0A2S9GUH9"/>
<dbReference type="Proteomes" id="UP000237839">
    <property type="component" value="Unassembled WGS sequence"/>
</dbReference>